<dbReference type="EMBL" id="FQXU01000013">
    <property type="protein sequence ID" value="SHI39096.1"/>
    <property type="molecule type" value="Genomic_DNA"/>
</dbReference>
<reference evidence="1 2" key="1">
    <citation type="submission" date="2016-11" db="EMBL/GenBank/DDBJ databases">
        <authorList>
            <person name="Jaros S."/>
            <person name="Januszkiewicz K."/>
            <person name="Wedrychowicz H."/>
        </authorList>
    </citation>
    <scope>NUCLEOTIDE SEQUENCE [LARGE SCALE GENOMIC DNA]</scope>
    <source>
        <strain evidence="1 2">DSM 6191</strain>
    </source>
</reference>
<protein>
    <submittedName>
        <fullName evidence="1">Uncharacterized protein</fullName>
    </submittedName>
</protein>
<proteinExistence type="predicted"/>
<evidence type="ECO:0000313" key="1">
    <source>
        <dbReference type="EMBL" id="SHI39096.1"/>
    </source>
</evidence>
<dbReference type="Proteomes" id="UP000184241">
    <property type="component" value="Unassembled WGS sequence"/>
</dbReference>
<evidence type="ECO:0000313" key="2">
    <source>
        <dbReference type="Proteomes" id="UP000184241"/>
    </source>
</evidence>
<organism evidence="1 2">
    <name type="scientific">Clostridium intestinale DSM 6191</name>
    <dbReference type="NCBI Taxonomy" id="1121320"/>
    <lineage>
        <taxon>Bacteria</taxon>
        <taxon>Bacillati</taxon>
        <taxon>Bacillota</taxon>
        <taxon>Clostridia</taxon>
        <taxon>Eubacteriales</taxon>
        <taxon>Clostridiaceae</taxon>
        <taxon>Clostridium</taxon>
    </lineage>
</organism>
<sequence>MSYKNYYYGDINMDINLSMRKLQILREDLFKDKPFYKRIYNKYRIKTLKKIIKSGFPQPAIVVSLNPFLVAAYSDDLDCVAILAFPKDLINEYKLTIGSKLLSLNTYKNGNEYDNDIMPGENPKGLWVGFTPNIADFLSEDMEIIERKKIDISDEYWGRGYELGLKYINNFPDVQRSGEPLLSGKIPLGI</sequence>
<gene>
    <name evidence="1" type="ORF">SAMN02745941_03741</name>
</gene>
<accession>A0A1M6ARJ6</accession>
<dbReference type="AlphaFoldDB" id="A0A1M6ARJ6"/>
<dbReference type="RefSeq" id="WP_073022020.1">
    <property type="nucleotide sequence ID" value="NZ_FQXU01000013.1"/>
</dbReference>
<name>A0A1M6ARJ6_9CLOT</name>